<reference evidence="9 10" key="1">
    <citation type="submission" date="2020-10" db="EMBL/GenBank/DDBJ databases">
        <title>The Coptis chinensis genome and diversification of protoberbering-type alkaloids.</title>
        <authorList>
            <person name="Wang B."/>
            <person name="Shu S."/>
            <person name="Song C."/>
            <person name="Liu Y."/>
        </authorList>
    </citation>
    <scope>NUCLEOTIDE SEQUENCE [LARGE SCALE GENOMIC DNA]</scope>
    <source>
        <strain evidence="9">HL-2020</strain>
        <tissue evidence="9">Leaf</tissue>
    </source>
</reference>
<gene>
    <name evidence="9" type="ORF">IFM89_038637</name>
</gene>
<feature type="domain" description="Myb/SANT-like DNA-binding" evidence="8">
    <location>
        <begin position="48"/>
        <end position="138"/>
    </location>
</feature>
<evidence type="ECO:0000256" key="5">
    <source>
        <dbReference type="ARBA" id="ARBA00023163"/>
    </source>
</evidence>
<dbReference type="PANTHER" id="PTHR31307">
    <property type="entry name" value="TRIHELIX TRANSCRIPTION FACTOR ASIL2"/>
    <property type="match status" value="1"/>
</dbReference>
<proteinExistence type="predicted"/>
<dbReference type="GO" id="GO:0005634">
    <property type="term" value="C:nucleus"/>
    <property type="evidence" value="ECO:0007669"/>
    <property type="project" value="UniProtKB-SubCell"/>
</dbReference>
<accession>A0A835I406</accession>
<evidence type="ECO:0000256" key="2">
    <source>
        <dbReference type="ARBA" id="ARBA00023015"/>
    </source>
</evidence>
<evidence type="ECO:0000256" key="7">
    <source>
        <dbReference type="SAM" id="MobiDB-lite"/>
    </source>
</evidence>
<dbReference type="InterPro" id="IPR044822">
    <property type="entry name" value="Myb_DNA-bind_4"/>
</dbReference>
<dbReference type="Gene3D" id="1.10.10.60">
    <property type="entry name" value="Homeodomain-like"/>
    <property type="match status" value="1"/>
</dbReference>
<keyword evidence="10" id="KW-1185">Reference proteome</keyword>
<dbReference type="Pfam" id="PF13837">
    <property type="entry name" value="Myb_DNA-bind_4"/>
    <property type="match status" value="1"/>
</dbReference>
<feature type="region of interest" description="Disordered" evidence="7">
    <location>
        <begin position="166"/>
        <end position="233"/>
    </location>
</feature>
<dbReference type="InterPro" id="IPR044823">
    <property type="entry name" value="ASIL1/2-like"/>
</dbReference>
<dbReference type="EMBL" id="JADFTS010000004">
    <property type="protein sequence ID" value="KAF9612215.1"/>
    <property type="molecule type" value="Genomic_DNA"/>
</dbReference>
<evidence type="ECO:0000313" key="9">
    <source>
        <dbReference type="EMBL" id="KAF9612215.1"/>
    </source>
</evidence>
<protein>
    <recommendedName>
        <fullName evidence="8">Myb/SANT-like DNA-binding domain-containing protein</fullName>
    </recommendedName>
</protein>
<dbReference type="AlphaFoldDB" id="A0A835I406"/>
<comment type="subcellular location">
    <subcellularLocation>
        <location evidence="1">Nucleus</location>
    </subcellularLocation>
</comment>
<organism evidence="9 10">
    <name type="scientific">Coptis chinensis</name>
    <dbReference type="NCBI Taxonomy" id="261450"/>
    <lineage>
        <taxon>Eukaryota</taxon>
        <taxon>Viridiplantae</taxon>
        <taxon>Streptophyta</taxon>
        <taxon>Embryophyta</taxon>
        <taxon>Tracheophyta</taxon>
        <taxon>Spermatophyta</taxon>
        <taxon>Magnoliopsida</taxon>
        <taxon>Ranunculales</taxon>
        <taxon>Ranunculaceae</taxon>
        <taxon>Coptidoideae</taxon>
        <taxon>Coptis</taxon>
    </lineage>
</organism>
<dbReference type="PANTHER" id="PTHR31307:SF4">
    <property type="entry name" value="TRIHELIX TRANSCRIPTION FACTOR ASIL2"/>
    <property type="match status" value="1"/>
</dbReference>
<feature type="compositionally biased region" description="Low complexity" evidence="7">
    <location>
        <begin position="185"/>
        <end position="208"/>
    </location>
</feature>
<dbReference type="OrthoDB" id="2019351at2759"/>
<dbReference type="FunFam" id="1.10.10.60:FF:000104">
    <property type="entry name" value="trihelix transcription factor ASIL2"/>
    <property type="match status" value="1"/>
</dbReference>
<keyword evidence="5" id="KW-0804">Transcription</keyword>
<feature type="compositionally biased region" description="Polar residues" evidence="7">
    <location>
        <begin position="221"/>
        <end position="233"/>
    </location>
</feature>
<sequence>MAEHWFEHLPQPVTVASIPSPQNTLTLALPIQHPRATAVAGGGGGREDCWSEGATSILIDAWGERYLELSRGNLKQKHWREVADIVSSRQDYSKPAKTDVQCKNRIDTCKKKYKIEKAKIASGQGTSKWIFFHRLDRLIGPNAKINAGLPTTLITAGSKFHNKYQQQEKQPWLRQHQQKQQFQISGSLDSSSSSEAPPSPDSTDSLPPETVSNKRLRFEENVNSELPKTDSGTSFLMQAKATLGPIL</sequence>
<dbReference type="Proteomes" id="UP000631114">
    <property type="component" value="Unassembled WGS sequence"/>
</dbReference>
<evidence type="ECO:0000256" key="4">
    <source>
        <dbReference type="ARBA" id="ARBA00023125"/>
    </source>
</evidence>
<comment type="caution">
    <text evidence="9">The sequence shown here is derived from an EMBL/GenBank/DDBJ whole genome shotgun (WGS) entry which is preliminary data.</text>
</comment>
<evidence type="ECO:0000313" key="10">
    <source>
        <dbReference type="Proteomes" id="UP000631114"/>
    </source>
</evidence>
<keyword evidence="4" id="KW-0238">DNA-binding</keyword>
<evidence type="ECO:0000259" key="8">
    <source>
        <dbReference type="Pfam" id="PF13837"/>
    </source>
</evidence>
<evidence type="ECO:0000256" key="1">
    <source>
        <dbReference type="ARBA" id="ARBA00004123"/>
    </source>
</evidence>
<keyword evidence="6" id="KW-0539">Nucleus</keyword>
<keyword evidence="2" id="KW-0805">Transcription regulation</keyword>
<name>A0A835I406_9MAGN</name>
<evidence type="ECO:0000256" key="3">
    <source>
        <dbReference type="ARBA" id="ARBA00023054"/>
    </source>
</evidence>
<dbReference type="GO" id="GO:0000976">
    <property type="term" value="F:transcription cis-regulatory region binding"/>
    <property type="evidence" value="ECO:0007669"/>
    <property type="project" value="TreeGrafter"/>
</dbReference>
<keyword evidence="3" id="KW-0175">Coiled coil</keyword>
<evidence type="ECO:0000256" key="6">
    <source>
        <dbReference type="ARBA" id="ARBA00023242"/>
    </source>
</evidence>